<evidence type="ECO:0000256" key="3">
    <source>
        <dbReference type="ARBA" id="ARBA00022475"/>
    </source>
</evidence>
<comment type="similarity">
    <text evidence="2 7">Belongs to the ExbD/TolR family.</text>
</comment>
<dbReference type="PANTHER" id="PTHR30558:SF7">
    <property type="entry name" value="TOL-PAL SYSTEM PROTEIN TOLR"/>
    <property type="match status" value="1"/>
</dbReference>
<evidence type="ECO:0000256" key="2">
    <source>
        <dbReference type="ARBA" id="ARBA00005811"/>
    </source>
</evidence>
<dbReference type="InterPro" id="IPR003400">
    <property type="entry name" value="ExbD"/>
</dbReference>
<keyword evidence="3" id="KW-1003">Cell membrane</keyword>
<evidence type="ECO:0000256" key="1">
    <source>
        <dbReference type="ARBA" id="ARBA00004162"/>
    </source>
</evidence>
<keyword evidence="10" id="KW-1185">Reference proteome</keyword>
<protein>
    <submittedName>
        <fullName evidence="9">Biopolymer transport protein ExbD</fullName>
    </submittedName>
</protein>
<proteinExistence type="inferred from homology"/>
<keyword evidence="6 8" id="KW-0472">Membrane</keyword>
<accession>A0A1Y6D9M2</accession>
<dbReference type="Gene3D" id="3.30.420.270">
    <property type="match status" value="1"/>
</dbReference>
<feature type="transmembrane region" description="Helical" evidence="8">
    <location>
        <begin position="12"/>
        <end position="33"/>
    </location>
</feature>
<dbReference type="GO" id="GO:0022857">
    <property type="term" value="F:transmembrane transporter activity"/>
    <property type="evidence" value="ECO:0007669"/>
    <property type="project" value="InterPro"/>
</dbReference>
<evidence type="ECO:0000256" key="8">
    <source>
        <dbReference type="SAM" id="Phobius"/>
    </source>
</evidence>
<dbReference type="RefSeq" id="WP_085215903.1">
    <property type="nucleotide sequence ID" value="NZ_FXAM01000001.1"/>
</dbReference>
<evidence type="ECO:0000256" key="4">
    <source>
        <dbReference type="ARBA" id="ARBA00022692"/>
    </source>
</evidence>
<dbReference type="GO" id="GO:0015031">
    <property type="term" value="P:protein transport"/>
    <property type="evidence" value="ECO:0007669"/>
    <property type="project" value="UniProtKB-KW"/>
</dbReference>
<dbReference type="Proteomes" id="UP000192923">
    <property type="component" value="Unassembled WGS sequence"/>
</dbReference>
<dbReference type="Pfam" id="PF02472">
    <property type="entry name" value="ExbD"/>
    <property type="match status" value="1"/>
</dbReference>
<evidence type="ECO:0000256" key="5">
    <source>
        <dbReference type="ARBA" id="ARBA00022989"/>
    </source>
</evidence>
<dbReference type="OrthoDB" id="9798629at2"/>
<comment type="subcellular location">
    <subcellularLocation>
        <location evidence="1">Cell membrane</location>
        <topology evidence="1">Single-pass membrane protein</topology>
    </subcellularLocation>
    <subcellularLocation>
        <location evidence="7">Cell membrane</location>
        <topology evidence="7">Single-pass type II membrane protein</topology>
    </subcellularLocation>
</comment>
<evidence type="ECO:0000256" key="6">
    <source>
        <dbReference type="ARBA" id="ARBA00023136"/>
    </source>
</evidence>
<organism evidence="9 10">
    <name type="scientific">Methylomagnum ishizawai</name>
    <dbReference type="NCBI Taxonomy" id="1760988"/>
    <lineage>
        <taxon>Bacteria</taxon>
        <taxon>Pseudomonadati</taxon>
        <taxon>Pseudomonadota</taxon>
        <taxon>Gammaproteobacteria</taxon>
        <taxon>Methylococcales</taxon>
        <taxon>Methylococcaceae</taxon>
        <taxon>Methylomagnum</taxon>
    </lineage>
</organism>
<keyword evidence="7" id="KW-0813">Transport</keyword>
<evidence type="ECO:0000313" key="9">
    <source>
        <dbReference type="EMBL" id="SMF97082.1"/>
    </source>
</evidence>
<keyword evidence="4 7" id="KW-0812">Transmembrane</keyword>
<reference evidence="9 10" key="1">
    <citation type="submission" date="2016-12" db="EMBL/GenBank/DDBJ databases">
        <authorList>
            <person name="Song W.-J."/>
            <person name="Kurnit D.M."/>
        </authorList>
    </citation>
    <scope>NUCLEOTIDE SEQUENCE [LARGE SCALE GENOMIC DNA]</scope>
    <source>
        <strain evidence="9 10">175</strain>
    </source>
</reference>
<dbReference type="STRING" id="1760988.SAMN02949497_4501"/>
<evidence type="ECO:0000256" key="7">
    <source>
        <dbReference type="RuleBase" id="RU003879"/>
    </source>
</evidence>
<dbReference type="PANTHER" id="PTHR30558">
    <property type="entry name" value="EXBD MEMBRANE COMPONENT OF PMF-DRIVEN MACROMOLECULE IMPORT SYSTEM"/>
    <property type="match status" value="1"/>
</dbReference>
<sequence length="130" mass="14129">MDDRDFDQINVIPLVDVMLVLLVIVLTTATFIATGEVPVDLAEARQVEQPSLETPLILSLKADGTLYLGKTQIFLDGLGETLAPYPKSKQVVISADSAIVLEKFVRVVDEVKRNGFPRVSLQVEHTGPGA</sequence>
<dbReference type="EMBL" id="FXAM01000001">
    <property type="protein sequence ID" value="SMF97082.1"/>
    <property type="molecule type" value="Genomic_DNA"/>
</dbReference>
<evidence type="ECO:0000313" key="10">
    <source>
        <dbReference type="Proteomes" id="UP000192923"/>
    </source>
</evidence>
<name>A0A1Y6D9M2_9GAMM</name>
<keyword evidence="7" id="KW-0653">Protein transport</keyword>
<dbReference type="AlphaFoldDB" id="A0A1Y6D9M2"/>
<gene>
    <name evidence="9" type="ORF">SAMN02949497_4501</name>
</gene>
<keyword evidence="5 8" id="KW-1133">Transmembrane helix</keyword>
<dbReference type="GO" id="GO:0005886">
    <property type="term" value="C:plasma membrane"/>
    <property type="evidence" value="ECO:0007669"/>
    <property type="project" value="UniProtKB-SubCell"/>
</dbReference>